<feature type="transmembrane region" description="Helical" evidence="9">
    <location>
        <begin position="26"/>
        <end position="46"/>
    </location>
</feature>
<sequence>FVRCQNHKHFICNFNATLLISVLPPLLLIEFVLGVLGNGLALWIFCFHLKPWKSSTVFLFNLALTDFMLNFALPFRAAYYFSGASWGFGNAFCNICLFMLALNRSGSTIFLMVIAVDRYMRVVHPHHPVNYVSVTKAACGAAVLWLFTISLTAHTLTIPWKNTTYCESFIVQTEPSVRLTWHKTVFIFSFYMPLAVILYCTFQIIGHLRGRPLAQHPQTKRALCFITIVVMLFIICFLPSNIIQLWIWFKTQELPKNIPLSEFCANLEDLQTAFYITIILTYLNSMLDPLVYYFSSPAFKNICRRALHQAKVTVESSDRKIRETGSQLDPLPTNKRVAILIIWSSFYQGKTVLEV</sequence>
<reference evidence="11" key="1">
    <citation type="submission" date="2019-06" db="EMBL/GenBank/DDBJ databases">
        <authorList>
            <consortium name="Wellcome Sanger Institute Data Sharing"/>
        </authorList>
    </citation>
    <scope>NUCLEOTIDE SEQUENCE [LARGE SCALE GENOMIC DNA]</scope>
</reference>
<feature type="transmembrane region" description="Helical" evidence="9">
    <location>
        <begin position="273"/>
        <end position="295"/>
    </location>
</feature>
<feature type="transmembrane region" description="Helical" evidence="9">
    <location>
        <begin position="223"/>
        <end position="249"/>
    </location>
</feature>
<accession>A0A668AB76</accession>
<feature type="transmembrane region" description="Helical" evidence="9">
    <location>
        <begin position="58"/>
        <end position="81"/>
    </location>
</feature>
<dbReference type="Gene3D" id="1.20.1070.10">
    <property type="entry name" value="Rhodopsin 7-helix transmembrane proteins"/>
    <property type="match status" value="1"/>
</dbReference>
<evidence type="ECO:0000256" key="9">
    <source>
        <dbReference type="SAM" id="Phobius"/>
    </source>
</evidence>
<dbReference type="InParanoid" id="A0A668AB76"/>
<evidence type="ECO:0000256" key="1">
    <source>
        <dbReference type="ARBA" id="ARBA00004141"/>
    </source>
</evidence>
<dbReference type="Pfam" id="PF00001">
    <property type="entry name" value="7tm_1"/>
    <property type="match status" value="1"/>
</dbReference>
<dbReference type="Ensembl" id="ENSMMDT00005046041.1">
    <property type="protein sequence ID" value="ENSMMDP00005045149.1"/>
    <property type="gene ID" value="ENSMMDG00005020698.1"/>
</dbReference>
<comment type="similarity">
    <text evidence="8">Belongs to the G-protein coupled receptor 1 family.</text>
</comment>
<dbReference type="GO" id="GO:0004930">
    <property type="term" value="F:G protein-coupled receptor activity"/>
    <property type="evidence" value="ECO:0007669"/>
    <property type="project" value="UniProtKB-KW"/>
</dbReference>
<keyword evidence="5 9" id="KW-0472">Membrane</keyword>
<dbReference type="PROSITE" id="PS50262">
    <property type="entry name" value="G_PROTEIN_RECEP_F1_2"/>
    <property type="match status" value="1"/>
</dbReference>
<dbReference type="PROSITE" id="PS00237">
    <property type="entry name" value="G_PROTEIN_RECEP_F1_1"/>
    <property type="match status" value="1"/>
</dbReference>
<evidence type="ECO:0000256" key="2">
    <source>
        <dbReference type="ARBA" id="ARBA00022692"/>
    </source>
</evidence>
<evidence type="ECO:0000256" key="6">
    <source>
        <dbReference type="ARBA" id="ARBA00023170"/>
    </source>
</evidence>
<dbReference type="AlphaFoldDB" id="A0A668AB76"/>
<dbReference type="SUPFAM" id="SSF81321">
    <property type="entry name" value="Family A G protein-coupled receptor-like"/>
    <property type="match status" value="1"/>
</dbReference>
<name>A0A668AB76_9TELE</name>
<reference evidence="11" key="3">
    <citation type="submission" date="2025-09" db="UniProtKB">
        <authorList>
            <consortium name="Ensembl"/>
        </authorList>
    </citation>
    <scope>IDENTIFICATION</scope>
</reference>
<evidence type="ECO:0000256" key="8">
    <source>
        <dbReference type="RuleBase" id="RU000688"/>
    </source>
</evidence>
<dbReference type="PANTHER" id="PTHR46048">
    <property type="entry name" value="HYDROXYCARBOXYLIC ACID RECEPTOR 2"/>
    <property type="match status" value="1"/>
</dbReference>
<evidence type="ECO:0000256" key="5">
    <source>
        <dbReference type="ARBA" id="ARBA00023136"/>
    </source>
</evidence>
<keyword evidence="2 8" id="KW-0812">Transmembrane</keyword>
<evidence type="ECO:0000256" key="4">
    <source>
        <dbReference type="ARBA" id="ARBA00023040"/>
    </source>
</evidence>
<dbReference type="PANTHER" id="PTHR46048:SF6">
    <property type="entry name" value="HYDROXYCARBOXYLIC ACID RECEPTOR 2"/>
    <property type="match status" value="1"/>
</dbReference>
<evidence type="ECO:0000256" key="3">
    <source>
        <dbReference type="ARBA" id="ARBA00022989"/>
    </source>
</evidence>
<dbReference type="InterPro" id="IPR051893">
    <property type="entry name" value="HCARs"/>
</dbReference>
<evidence type="ECO:0000313" key="12">
    <source>
        <dbReference type="Proteomes" id="UP000472263"/>
    </source>
</evidence>
<keyword evidence="3 9" id="KW-1133">Transmembrane helix</keyword>
<feature type="transmembrane region" description="Helical" evidence="9">
    <location>
        <begin position="87"/>
        <end position="116"/>
    </location>
</feature>
<evidence type="ECO:0000313" key="11">
    <source>
        <dbReference type="Ensembl" id="ENSMMDP00005045149.1"/>
    </source>
</evidence>
<organism evidence="11 12">
    <name type="scientific">Myripristis murdjan</name>
    <name type="common">pinecone soldierfish</name>
    <dbReference type="NCBI Taxonomy" id="586833"/>
    <lineage>
        <taxon>Eukaryota</taxon>
        <taxon>Metazoa</taxon>
        <taxon>Chordata</taxon>
        <taxon>Craniata</taxon>
        <taxon>Vertebrata</taxon>
        <taxon>Euteleostomi</taxon>
        <taxon>Actinopterygii</taxon>
        <taxon>Neopterygii</taxon>
        <taxon>Teleostei</taxon>
        <taxon>Neoteleostei</taxon>
        <taxon>Acanthomorphata</taxon>
        <taxon>Holocentriformes</taxon>
        <taxon>Holocentridae</taxon>
        <taxon>Myripristis</taxon>
    </lineage>
</organism>
<evidence type="ECO:0000256" key="7">
    <source>
        <dbReference type="ARBA" id="ARBA00023224"/>
    </source>
</evidence>
<feature type="transmembrane region" description="Helical" evidence="9">
    <location>
        <begin position="180"/>
        <end position="202"/>
    </location>
</feature>
<evidence type="ECO:0000259" key="10">
    <source>
        <dbReference type="PROSITE" id="PS50262"/>
    </source>
</evidence>
<reference evidence="11" key="2">
    <citation type="submission" date="2025-08" db="UniProtKB">
        <authorList>
            <consortium name="Ensembl"/>
        </authorList>
    </citation>
    <scope>IDENTIFICATION</scope>
</reference>
<keyword evidence="7 8" id="KW-0807">Transducer</keyword>
<keyword evidence="6 8" id="KW-0675">Receptor</keyword>
<keyword evidence="4 8" id="KW-0297">G-protein coupled receptor</keyword>
<keyword evidence="12" id="KW-1185">Reference proteome</keyword>
<dbReference type="GeneTree" id="ENSGT01140000282516"/>
<comment type="subcellular location">
    <subcellularLocation>
        <location evidence="1">Membrane</location>
        <topology evidence="1">Multi-pass membrane protein</topology>
    </subcellularLocation>
</comment>
<dbReference type="PRINTS" id="PR00237">
    <property type="entry name" value="GPCRRHODOPSN"/>
</dbReference>
<dbReference type="InterPro" id="IPR000276">
    <property type="entry name" value="GPCR_Rhodpsn"/>
</dbReference>
<dbReference type="GO" id="GO:0005886">
    <property type="term" value="C:plasma membrane"/>
    <property type="evidence" value="ECO:0007669"/>
    <property type="project" value="TreeGrafter"/>
</dbReference>
<protein>
    <recommendedName>
        <fullName evidence="10">G-protein coupled receptors family 1 profile domain-containing protein</fullName>
    </recommendedName>
</protein>
<dbReference type="InterPro" id="IPR017452">
    <property type="entry name" value="GPCR_Rhodpsn_7TM"/>
</dbReference>
<proteinExistence type="inferred from homology"/>
<feature type="domain" description="G-protein coupled receptors family 1 profile" evidence="10">
    <location>
        <begin position="37"/>
        <end position="292"/>
    </location>
</feature>
<dbReference type="Proteomes" id="UP000472263">
    <property type="component" value="Chromosome 9"/>
</dbReference>
<feature type="transmembrane region" description="Helical" evidence="9">
    <location>
        <begin position="137"/>
        <end position="160"/>
    </location>
</feature>